<comment type="catalytic activity">
    <reaction evidence="4">
        <text>holo-[ACP] + malonyl-CoA = malonyl-[ACP] + CoA</text>
        <dbReference type="Rhea" id="RHEA:41792"/>
        <dbReference type="Rhea" id="RHEA-COMP:9623"/>
        <dbReference type="Rhea" id="RHEA-COMP:9685"/>
        <dbReference type="ChEBI" id="CHEBI:57287"/>
        <dbReference type="ChEBI" id="CHEBI:57384"/>
        <dbReference type="ChEBI" id="CHEBI:64479"/>
        <dbReference type="ChEBI" id="CHEBI:78449"/>
        <dbReference type="EC" id="2.3.1.39"/>
    </reaction>
</comment>
<comment type="caution">
    <text evidence="6">The sequence shown here is derived from an EMBL/GenBank/DDBJ whole genome shotgun (WGS) entry which is preliminary data.</text>
</comment>
<dbReference type="InterPro" id="IPR001227">
    <property type="entry name" value="Ac_transferase_dom_sf"/>
</dbReference>
<evidence type="ECO:0000313" key="7">
    <source>
        <dbReference type="Proteomes" id="UP000539111"/>
    </source>
</evidence>
<evidence type="ECO:0000313" key="6">
    <source>
        <dbReference type="EMBL" id="NYI68286.1"/>
    </source>
</evidence>
<dbReference type="InterPro" id="IPR050858">
    <property type="entry name" value="Mal-CoA-ACP_Trans/PKS_FabD"/>
</dbReference>
<dbReference type="GO" id="GO:0006633">
    <property type="term" value="P:fatty acid biosynthetic process"/>
    <property type="evidence" value="ECO:0007669"/>
    <property type="project" value="TreeGrafter"/>
</dbReference>
<dbReference type="SUPFAM" id="SSF52151">
    <property type="entry name" value="FabD/lysophospholipase-like"/>
    <property type="match status" value="1"/>
</dbReference>
<dbReference type="Gene3D" id="3.30.70.250">
    <property type="entry name" value="Malonyl-CoA ACP transacylase, ACP-binding"/>
    <property type="match status" value="1"/>
</dbReference>
<name>A0A7Z0IIC6_9MICO</name>
<evidence type="ECO:0000259" key="5">
    <source>
        <dbReference type="SMART" id="SM00827"/>
    </source>
</evidence>
<protein>
    <recommendedName>
        <fullName evidence="1">[acyl-carrier-protein] S-malonyltransferase</fullName>
        <ecNumber evidence="1">2.3.1.39</ecNumber>
    </recommendedName>
</protein>
<proteinExistence type="predicted"/>
<dbReference type="Pfam" id="PF00698">
    <property type="entry name" value="Acyl_transf_1"/>
    <property type="match status" value="1"/>
</dbReference>
<evidence type="ECO:0000256" key="3">
    <source>
        <dbReference type="ARBA" id="ARBA00023315"/>
    </source>
</evidence>
<dbReference type="GO" id="GO:0004314">
    <property type="term" value="F:[acyl-carrier-protein] S-malonyltransferase activity"/>
    <property type="evidence" value="ECO:0007669"/>
    <property type="project" value="UniProtKB-EC"/>
</dbReference>
<feature type="domain" description="Malonyl-CoA:ACP transacylase (MAT)" evidence="5">
    <location>
        <begin position="5"/>
        <end position="291"/>
    </location>
</feature>
<dbReference type="Gene3D" id="3.40.366.10">
    <property type="entry name" value="Malonyl-Coenzyme A Acyl Carrier Protein, domain 2"/>
    <property type="match status" value="1"/>
</dbReference>
<reference evidence="6 7" key="1">
    <citation type="submission" date="2020-07" db="EMBL/GenBank/DDBJ databases">
        <title>Sequencing the genomes of 1000 actinobacteria strains.</title>
        <authorList>
            <person name="Klenk H.-P."/>
        </authorList>
    </citation>
    <scope>NUCLEOTIDE SEQUENCE [LARGE SCALE GENOMIC DNA]</scope>
    <source>
        <strain evidence="6 7">DSM 26341</strain>
    </source>
</reference>
<dbReference type="RefSeq" id="WP_179428653.1">
    <property type="nucleotide sequence ID" value="NZ_JACBZP010000001.1"/>
</dbReference>
<evidence type="ECO:0000256" key="4">
    <source>
        <dbReference type="ARBA" id="ARBA00048462"/>
    </source>
</evidence>
<gene>
    <name evidence="6" type="ORF">BJY26_002592</name>
</gene>
<dbReference type="InterPro" id="IPR016035">
    <property type="entry name" value="Acyl_Trfase/lysoPLipase"/>
</dbReference>
<dbReference type="Proteomes" id="UP000539111">
    <property type="component" value="Unassembled WGS sequence"/>
</dbReference>
<dbReference type="GO" id="GO:0005829">
    <property type="term" value="C:cytosol"/>
    <property type="evidence" value="ECO:0007669"/>
    <property type="project" value="TreeGrafter"/>
</dbReference>
<dbReference type="EMBL" id="JACBZP010000001">
    <property type="protein sequence ID" value="NYI68286.1"/>
    <property type="molecule type" value="Genomic_DNA"/>
</dbReference>
<keyword evidence="7" id="KW-1185">Reference proteome</keyword>
<dbReference type="EC" id="2.3.1.39" evidence="1"/>
<keyword evidence="2 6" id="KW-0808">Transferase</keyword>
<dbReference type="InterPro" id="IPR014043">
    <property type="entry name" value="Acyl_transferase_dom"/>
</dbReference>
<keyword evidence="3 6" id="KW-0012">Acyltransferase</keyword>
<dbReference type="SUPFAM" id="SSF55048">
    <property type="entry name" value="Probable ACP-binding domain of malonyl-CoA ACP transacylase"/>
    <property type="match status" value="1"/>
</dbReference>
<sequence>MLALVFPGQGSQKPGFLSSWLEVPGFRDRLTWLSAVADIDLVAHGTESDEETIKDTAIAQPLLVASGILAADVLLGDGDRAGITAGHSVGEIAAAAFAGVLTAEQAMVFVRERGARMAAAAAEVPTGMSAVLGGEPNDVADTLARHGLTAANANGGGQTVAAGTLDELAALKDDPPAKARVMPLKVAGAFHTKHMAPAKERLSAISAGMSVADPSVPLLSNADGRTVNSGRDYLASLVTQVANPVRWDLCMETMAGAGVTGLLELPPAGTLSGLAKRGLKDVERFSLNSADDLDSAREFVARHIHPEDRS</sequence>
<dbReference type="SMART" id="SM00827">
    <property type="entry name" value="PKS_AT"/>
    <property type="match status" value="1"/>
</dbReference>
<dbReference type="AlphaFoldDB" id="A0A7Z0IIC6"/>
<organism evidence="6 7">
    <name type="scientific">Spelaeicoccus albus</name>
    <dbReference type="NCBI Taxonomy" id="1280376"/>
    <lineage>
        <taxon>Bacteria</taxon>
        <taxon>Bacillati</taxon>
        <taxon>Actinomycetota</taxon>
        <taxon>Actinomycetes</taxon>
        <taxon>Micrococcales</taxon>
        <taxon>Brevibacteriaceae</taxon>
        <taxon>Spelaeicoccus</taxon>
    </lineage>
</organism>
<evidence type="ECO:0000256" key="1">
    <source>
        <dbReference type="ARBA" id="ARBA00013258"/>
    </source>
</evidence>
<dbReference type="InterPro" id="IPR016036">
    <property type="entry name" value="Malonyl_transacylase_ACP-bd"/>
</dbReference>
<evidence type="ECO:0000256" key="2">
    <source>
        <dbReference type="ARBA" id="ARBA00022679"/>
    </source>
</evidence>
<dbReference type="PANTHER" id="PTHR42681">
    <property type="entry name" value="MALONYL-COA-ACYL CARRIER PROTEIN TRANSACYLASE, MITOCHONDRIAL"/>
    <property type="match status" value="1"/>
</dbReference>
<accession>A0A7Z0IIC6</accession>
<dbReference type="PANTHER" id="PTHR42681:SF1">
    <property type="entry name" value="MALONYL-COA-ACYL CARRIER PROTEIN TRANSACYLASE, MITOCHONDRIAL"/>
    <property type="match status" value="1"/>
</dbReference>